<keyword evidence="3" id="KW-1185">Reference proteome</keyword>
<reference evidence="2" key="2">
    <citation type="journal article" date="2020" name="Microorganisms">
        <title>Osmotic Adaptation and Compatible Solute Biosynthesis of Phototrophic Bacteria as Revealed from Genome Analyses.</title>
        <authorList>
            <person name="Imhoff J.F."/>
            <person name="Rahn T."/>
            <person name="Kunzel S."/>
            <person name="Keller A."/>
            <person name="Neulinger S.C."/>
        </authorList>
    </citation>
    <scope>NUCLEOTIDE SEQUENCE</scope>
    <source>
        <strain evidence="2">LMG 28126</strain>
    </source>
</reference>
<proteinExistence type="predicted"/>
<sequence length="130" mass="12916">MRPIPTALVLAVALGAGPALAADTRTLSHPTAEVTLHLHAFLSPEDRALLEAVAASPEGLAMLLGDSGGHGAIALAPGEGMVRDGVPSASAAAVGALPDAAVARARALEMCDAARSTRPDCAVVLEVAPR</sequence>
<evidence type="ECO:0000256" key="1">
    <source>
        <dbReference type="SAM" id="SignalP"/>
    </source>
</evidence>
<keyword evidence="1" id="KW-0732">Signal</keyword>
<evidence type="ECO:0000313" key="2">
    <source>
        <dbReference type="EMBL" id="MBK5926069.1"/>
    </source>
</evidence>
<dbReference type="RefSeq" id="WP_201155590.1">
    <property type="nucleotide sequence ID" value="NZ_NHSD01000092.1"/>
</dbReference>
<dbReference type="AlphaFoldDB" id="A0A934WHP3"/>
<dbReference type="EMBL" id="NHSD01000092">
    <property type="protein sequence ID" value="MBK5926069.1"/>
    <property type="molecule type" value="Genomic_DNA"/>
</dbReference>
<accession>A0A934WHP3</accession>
<evidence type="ECO:0008006" key="4">
    <source>
        <dbReference type="Google" id="ProtNLM"/>
    </source>
</evidence>
<evidence type="ECO:0000313" key="3">
    <source>
        <dbReference type="Proteomes" id="UP000706333"/>
    </source>
</evidence>
<reference evidence="2" key="1">
    <citation type="submission" date="2017-05" db="EMBL/GenBank/DDBJ databases">
        <authorList>
            <person name="Imhoff J.F."/>
            <person name="Rahn T."/>
            <person name="Kuenzel S."/>
            <person name="Neulinger S.C."/>
        </authorList>
    </citation>
    <scope>NUCLEOTIDE SEQUENCE</scope>
    <source>
        <strain evidence="2">LMG 28126</strain>
    </source>
</reference>
<gene>
    <name evidence="2" type="ORF">CCR87_01640</name>
</gene>
<organism evidence="2 3">
    <name type="scientific">Rhodobaculum claviforme</name>
    <dbReference type="NCBI Taxonomy" id="1549854"/>
    <lineage>
        <taxon>Bacteria</taxon>
        <taxon>Pseudomonadati</taxon>
        <taxon>Pseudomonadota</taxon>
        <taxon>Alphaproteobacteria</taxon>
        <taxon>Rhodobacterales</taxon>
        <taxon>Paracoccaceae</taxon>
        <taxon>Rhodobaculum</taxon>
    </lineage>
</organism>
<comment type="caution">
    <text evidence="2">The sequence shown here is derived from an EMBL/GenBank/DDBJ whole genome shotgun (WGS) entry which is preliminary data.</text>
</comment>
<name>A0A934WHP3_9RHOB</name>
<feature type="signal peptide" evidence="1">
    <location>
        <begin position="1"/>
        <end position="21"/>
    </location>
</feature>
<feature type="chain" id="PRO_5036727728" description="5-aminolevulic acid synthase" evidence="1">
    <location>
        <begin position="22"/>
        <end position="130"/>
    </location>
</feature>
<dbReference type="Proteomes" id="UP000706333">
    <property type="component" value="Unassembled WGS sequence"/>
</dbReference>
<protein>
    <recommendedName>
        <fullName evidence="4">5-aminolevulic acid synthase</fullName>
    </recommendedName>
</protein>